<accession>X1QHX9</accession>
<dbReference type="PANTHER" id="PTHR37954">
    <property type="entry name" value="BLL4979 PROTEIN"/>
    <property type="match status" value="1"/>
</dbReference>
<feature type="non-terminal residue" evidence="1">
    <location>
        <position position="143"/>
    </location>
</feature>
<evidence type="ECO:0000313" key="1">
    <source>
        <dbReference type="EMBL" id="GAI42869.1"/>
    </source>
</evidence>
<dbReference type="InterPro" id="IPR003748">
    <property type="entry name" value="DUF169"/>
</dbReference>
<gene>
    <name evidence="1" type="ORF">S06H3_48540</name>
</gene>
<dbReference type="EMBL" id="BARV01030571">
    <property type="protein sequence ID" value="GAI42869.1"/>
    <property type="molecule type" value="Genomic_DNA"/>
</dbReference>
<name>X1QHX9_9ZZZZ</name>
<dbReference type="Pfam" id="PF02596">
    <property type="entry name" value="DUF169"/>
    <property type="match status" value="1"/>
</dbReference>
<comment type="caution">
    <text evidence="1">The sequence shown here is derived from an EMBL/GenBank/DDBJ whole genome shotgun (WGS) entry which is preliminary data.</text>
</comment>
<reference evidence="1" key="1">
    <citation type="journal article" date="2014" name="Front. Microbiol.">
        <title>High frequency of phylogenetically diverse reductive dehalogenase-homologous genes in deep subseafloor sedimentary metagenomes.</title>
        <authorList>
            <person name="Kawai M."/>
            <person name="Futagami T."/>
            <person name="Toyoda A."/>
            <person name="Takaki Y."/>
            <person name="Nishi S."/>
            <person name="Hori S."/>
            <person name="Arai W."/>
            <person name="Tsubouchi T."/>
            <person name="Morono Y."/>
            <person name="Uchiyama I."/>
            <person name="Ito T."/>
            <person name="Fujiyama A."/>
            <person name="Inagaki F."/>
            <person name="Takami H."/>
        </authorList>
    </citation>
    <scope>NUCLEOTIDE SEQUENCE</scope>
    <source>
        <strain evidence="1">Expedition CK06-06</strain>
    </source>
</reference>
<dbReference type="AlphaFoldDB" id="X1QHX9"/>
<sequence length="143" mass="15893">MGEKEASMVDWAGLTQEMERLLRLKTSPIAYKRLEKVEELDKIPEVMRLDRRASFCQVPALVRSIGLTVGATRDNFGERCARINGLAPTTEKQVAWEANSFATTWFANVEEARKQMAAYPLVPPGEAIVLAPLASGKFDPDVI</sequence>
<dbReference type="PANTHER" id="PTHR37954:SF3">
    <property type="entry name" value="DUF169 DOMAIN-CONTAINING PROTEIN"/>
    <property type="match status" value="1"/>
</dbReference>
<protein>
    <submittedName>
        <fullName evidence="1">Uncharacterized protein</fullName>
    </submittedName>
</protein>
<proteinExistence type="predicted"/>
<organism evidence="1">
    <name type="scientific">marine sediment metagenome</name>
    <dbReference type="NCBI Taxonomy" id="412755"/>
    <lineage>
        <taxon>unclassified sequences</taxon>
        <taxon>metagenomes</taxon>
        <taxon>ecological metagenomes</taxon>
    </lineage>
</organism>